<keyword evidence="3" id="KW-1185">Reference proteome</keyword>
<proteinExistence type="predicted"/>
<dbReference type="InterPro" id="IPR008254">
    <property type="entry name" value="Flavodoxin/NO_synth"/>
</dbReference>
<dbReference type="GO" id="GO:0070819">
    <property type="term" value="F:menaquinone-dependent protoporphyrinogen oxidase activity"/>
    <property type="evidence" value="ECO:0007669"/>
    <property type="project" value="TreeGrafter"/>
</dbReference>
<dbReference type="PROSITE" id="PS50902">
    <property type="entry name" value="FLAVODOXIN_LIKE"/>
    <property type="match status" value="1"/>
</dbReference>
<dbReference type="InterPro" id="IPR052200">
    <property type="entry name" value="Protoporphyrinogen_IX_DH"/>
</dbReference>
<accession>A0A6N7VVQ0</accession>
<evidence type="ECO:0000259" key="1">
    <source>
        <dbReference type="PROSITE" id="PS50902"/>
    </source>
</evidence>
<dbReference type="AlphaFoldDB" id="A0A6N7VVQ0"/>
<dbReference type="Proteomes" id="UP000470875">
    <property type="component" value="Unassembled WGS sequence"/>
</dbReference>
<dbReference type="SUPFAM" id="SSF52218">
    <property type="entry name" value="Flavoproteins"/>
    <property type="match status" value="1"/>
</dbReference>
<protein>
    <submittedName>
        <fullName evidence="2">Flavodoxin</fullName>
    </submittedName>
</protein>
<dbReference type="PANTHER" id="PTHR38030">
    <property type="entry name" value="PROTOPORPHYRINOGEN IX DEHYDROGENASE [MENAQUINONE]"/>
    <property type="match status" value="1"/>
</dbReference>
<dbReference type="GO" id="GO:0006783">
    <property type="term" value="P:heme biosynthetic process"/>
    <property type="evidence" value="ECO:0007669"/>
    <property type="project" value="TreeGrafter"/>
</dbReference>
<sequence length="162" mass="17812">MKVLVTAASKHGSASEIASAIAARLRRSGLAVDSFAPESVQSLAEYDAVVIGSAVYMRQWMEAARDFVARFHGQLRQMPTWAFSVGMSGVPKRAPQDPKKIGPVSMDGVFDHTKVFAGRYDPTRLSLRERSIARLAGAVEGDFRDWDEVERWADSIAEALKN</sequence>
<comment type="caution">
    <text evidence="2">The sequence shown here is derived from an EMBL/GenBank/DDBJ whole genome shotgun (WGS) entry which is preliminary data.</text>
</comment>
<evidence type="ECO:0000313" key="2">
    <source>
        <dbReference type="EMBL" id="MSS85060.1"/>
    </source>
</evidence>
<dbReference type="GO" id="GO:0010181">
    <property type="term" value="F:FMN binding"/>
    <property type="evidence" value="ECO:0007669"/>
    <property type="project" value="InterPro"/>
</dbReference>
<dbReference type="InterPro" id="IPR029039">
    <property type="entry name" value="Flavoprotein-like_sf"/>
</dbReference>
<evidence type="ECO:0000313" key="3">
    <source>
        <dbReference type="Proteomes" id="UP000470875"/>
    </source>
</evidence>
<reference evidence="2 3" key="1">
    <citation type="submission" date="2019-08" db="EMBL/GenBank/DDBJ databases">
        <title>In-depth cultivation of the pig gut microbiome towards novel bacterial diversity and tailored functional studies.</title>
        <authorList>
            <person name="Wylensek D."/>
            <person name="Hitch T.C.A."/>
            <person name="Clavel T."/>
        </authorList>
    </citation>
    <scope>NUCLEOTIDE SEQUENCE [LARGE SCALE GENOMIC DNA]</scope>
    <source>
        <strain evidence="2 3">WB03_NA08</strain>
    </source>
</reference>
<dbReference type="RefSeq" id="WP_154545959.1">
    <property type="nucleotide sequence ID" value="NZ_VULO01000011.1"/>
</dbReference>
<dbReference type="InterPro" id="IPR026816">
    <property type="entry name" value="Flavodoxin_dom"/>
</dbReference>
<dbReference type="EMBL" id="VULO01000011">
    <property type="protein sequence ID" value="MSS85060.1"/>
    <property type="molecule type" value="Genomic_DNA"/>
</dbReference>
<gene>
    <name evidence="2" type="ORF">FYJ24_09855</name>
</gene>
<organism evidence="2 3">
    <name type="scientific">Scrofimicrobium canadense</name>
    <dbReference type="NCBI Taxonomy" id="2652290"/>
    <lineage>
        <taxon>Bacteria</taxon>
        <taxon>Bacillati</taxon>
        <taxon>Actinomycetota</taxon>
        <taxon>Actinomycetes</taxon>
        <taxon>Actinomycetales</taxon>
        <taxon>Actinomycetaceae</taxon>
        <taxon>Scrofimicrobium</taxon>
    </lineage>
</organism>
<dbReference type="Pfam" id="PF12724">
    <property type="entry name" value="Flavodoxin_5"/>
    <property type="match status" value="1"/>
</dbReference>
<dbReference type="PANTHER" id="PTHR38030:SF2">
    <property type="entry name" value="PROTOPORPHYRINOGEN IX DEHYDROGENASE [QUINONE]"/>
    <property type="match status" value="1"/>
</dbReference>
<feature type="domain" description="Flavodoxin-like" evidence="1">
    <location>
        <begin position="3"/>
        <end position="157"/>
    </location>
</feature>
<dbReference type="Gene3D" id="3.40.50.360">
    <property type="match status" value="1"/>
</dbReference>
<name>A0A6N7VVQ0_9ACTO</name>